<dbReference type="GO" id="GO:0043565">
    <property type="term" value="F:sequence-specific DNA binding"/>
    <property type="evidence" value="ECO:0007669"/>
    <property type="project" value="InterPro"/>
</dbReference>
<dbReference type="KEGG" id="lvi:G7068_14840"/>
<feature type="domain" description="HTH asnC-type" evidence="4">
    <location>
        <begin position="14"/>
        <end position="75"/>
    </location>
</feature>
<proteinExistence type="predicted"/>
<dbReference type="RefSeq" id="WP_166292671.1">
    <property type="nucleotide sequence ID" value="NZ_CP049863.1"/>
</dbReference>
<dbReference type="InterPro" id="IPR019888">
    <property type="entry name" value="Tscrpt_reg_AsnC-like"/>
</dbReference>
<keyword evidence="6" id="KW-1185">Reference proteome</keyword>
<evidence type="ECO:0000313" key="5">
    <source>
        <dbReference type="EMBL" id="QIK64338.1"/>
    </source>
</evidence>
<dbReference type="InterPro" id="IPR019887">
    <property type="entry name" value="Tscrpt_reg_AsnC/Lrp_C"/>
</dbReference>
<dbReference type="Gene3D" id="3.30.70.920">
    <property type="match status" value="1"/>
</dbReference>
<dbReference type="Gene3D" id="1.10.10.10">
    <property type="entry name" value="Winged helix-like DNA-binding domain superfamily/Winged helix DNA-binding domain"/>
    <property type="match status" value="1"/>
</dbReference>
<dbReference type="AlphaFoldDB" id="A0A6G7XIY9"/>
<dbReference type="PANTHER" id="PTHR30154:SF54">
    <property type="entry name" value="POSSIBLE TRANSCRIPTIONAL REGULATORY PROTEIN (PROBABLY LRP_ASNC-FAMILY)"/>
    <property type="match status" value="1"/>
</dbReference>
<dbReference type="InterPro" id="IPR011008">
    <property type="entry name" value="Dimeric_a/b-barrel"/>
</dbReference>
<gene>
    <name evidence="5" type="ORF">G7068_14840</name>
</gene>
<dbReference type="InterPro" id="IPR036388">
    <property type="entry name" value="WH-like_DNA-bd_sf"/>
</dbReference>
<dbReference type="PROSITE" id="PS50956">
    <property type="entry name" value="HTH_ASNC_2"/>
    <property type="match status" value="1"/>
</dbReference>
<protein>
    <submittedName>
        <fullName evidence="5">Lrp/AsnC family transcriptional regulator</fullName>
    </submittedName>
</protein>
<dbReference type="InterPro" id="IPR036390">
    <property type="entry name" value="WH_DNA-bd_sf"/>
</dbReference>
<dbReference type="SMART" id="SM00344">
    <property type="entry name" value="HTH_ASNC"/>
    <property type="match status" value="1"/>
</dbReference>
<evidence type="ECO:0000256" key="2">
    <source>
        <dbReference type="ARBA" id="ARBA00023125"/>
    </source>
</evidence>
<dbReference type="EMBL" id="CP049863">
    <property type="protein sequence ID" value="QIK64338.1"/>
    <property type="molecule type" value="Genomic_DNA"/>
</dbReference>
<dbReference type="Pfam" id="PF13404">
    <property type="entry name" value="HTH_AsnC-type"/>
    <property type="match status" value="1"/>
</dbReference>
<keyword evidence="3" id="KW-0804">Transcription</keyword>
<dbReference type="SUPFAM" id="SSF46785">
    <property type="entry name" value="Winged helix' DNA-binding domain"/>
    <property type="match status" value="1"/>
</dbReference>
<organism evidence="5 6">
    <name type="scientific">Leucobacter viscericola</name>
    <dbReference type="NCBI Taxonomy" id="2714935"/>
    <lineage>
        <taxon>Bacteria</taxon>
        <taxon>Bacillati</taxon>
        <taxon>Actinomycetota</taxon>
        <taxon>Actinomycetes</taxon>
        <taxon>Micrococcales</taxon>
        <taxon>Microbacteriaceae</taxon>
        <taxon>Leucobacter</taxon>
    </lineage>
</organism>
<dbReference type="GO" id="GO:0043200">
    <property type="term" value="P:response to amino acid"/>
    <property type="evidence" value="ECO:0007669"/>
    <property type="project" value="TreeGrafter"/>
</dbReference>
<dbReference type="PRINTS" id="PR00033">
    <property type="entry name" value="HTHASNC"/>
</dbReference>
<dbReference type="PANTHER" id="PTHR30154">
    <property type="entry name" value="LEUCINE-RESPONSIVE REGULATORY PROTEIN"/>
    <property type="match status" value="1"/>
</dbReference>
<evidence type="ECO:0000256" key="3">
    <source>
        <dbReference type="ARBA" id="ARBA00023163"/>
    </source>
</evidence>
<dbReference type="Pfam" id="PF01037">
    <property type="entry name" value="AsnC_trans_reg"/>
    <property type="match status" value="1"/>
</dbReference>
<evidence type="ECO:0000259" key="4">
    <source>
        <dbReference type="PROSITE" id="PS50956"/>
    </source>
</evidence>
<keyword evidence="1" id="KW-0805">Transcription regulation</keyword>
<sequence>MSEASKNLRLDVELDEIDRKIIEELQANGRITNAELADRVGVAASTCIARVRNLVSRRIITGFTATVDPRAMGLELQVLVSVTVRSGARQRIAEMSNELRALPEVMQLFFLGGVEDFIIHLAARDSDHVRDFVMENLSAHPAVSSTRTSIVFSHHLNPVRAES</sequence>
<name>A0A6G7XIY9_9MICO</name>
<reference evidence="5 6" key="1">
    <citation type="submission" date="2020-03" db="EMBL/GenBank/DDBJ databases">
        <title>Leucobacter sp. nov., isolated from beetles.</title>
        <authorList>
            <person name="Hyun D.-W."/>
            <person name="Bae J.-W."/>
        </authorList>
    </citation>
    <scope>NUCLEOTIDE SEQUENCE [LARGE SCALE GENOMIC DNA]</scope>
    <source>
        <strain evidence="5 6">HDW9C</strain>
    </source>
</reference>
<accession>A0A6G7XIY9</accession>
<dbReference type="SUPFAM" id="SSF54909">
    <property type="entry name" value="Dimeric alpha+beta barrel"/>
    <property type="match status" value="1"/>
</dbReference>
<keyword evidence="2" id="KW-0238">DNA-binding</keyword>
<dbReference type="Proteomes" id="UP000502677">
    <property type="component" value="Chromosome"/>
</dbReference>
<dbReference type="InterPro" id="IPR000485">
    <property type="entry name" value="AsnC-type_HTH_dom"/>
</dbReference>
<dbReference type="GO" id="GO:0005829">
    <property type="term" value="C:cytosol"/>
    <property type="evidence" value="ECO:0007669"/>
    <property type="project" value="TreeGrafter"/>
</dbReference>
<evidence type="ECO:0000313" key="6">
    <source>
        <dbReference type="Proteomes" id="UP000502677"/>
    </source>
</evidence>
<evidence type="ECO:0000256" key="1">
    <source>
        <dbReference type="ARBA" id="ARBA00023015"/>
    </source>
</evidence>